<dbReference type="AlphaFoldDB" id="A0A9D5BMQ9"/>
<organism evidence="1 2">
    <name type="scientific">Pisum sativum</name>
    <name type="common">Garden pea</name>
    <name type="synonym">Lathyrus oleraceus</name>
    <dbReference type="NCBI Taxonomy" id="3888"/>
    <lineage>
        <taxon>Eukaryota</taxon>
        <taxon>Viridiplantae</taxon>
        <taxon>Streptophyta</taxon>
        <taxon>Embryophyta</taxon>
        <taxon>Tracheophyta</taxon>
        <taxon>Spermatophyta</taxon>
        <taxon>Magnoliopsida</taxon>
        <taxon>eudicotyledons</taxon>
        <taxon>Gunneridae</taxon>
        <taxon>Pentapetalae</taxon>
        <taxon>rosids</taxon>
        <taxon>fabids</taxon>
        <taxon>Fabales</taxon>
        <taxon>Fabaceae</taxon>
        <taxon>Papilionoideae</taxon>
        <taxon>50 kb inversion clade</taxon>
        <taxon>NPAAA clade</taxon>
        <taxon>Hologalegina</taxon>
        <taxon>IRL clade</taxon>
        <taxon>Fabeae</taxon>
        <taxon>Lathyrus</taxon>
    </lineage>
</organism>
<proteinExistence type="predicted"/>
<protein>
    <submittedName>
        <fullName evidence="1">Uncharacterized protein</fullName>
    </submittedName>
</protein>
<accession>A0A9D5BMQ9</accession>
<gene>
    <name evidence="1" type="ORF">KIW84_014218</name>
</gene>
<name>A0A9D5BMQ9_PEA</name>
<sequence length="216" mass="24021">MFILRGLHRQINGLNVSYKRDTKETYLSLEMVFNFAFSEHCDAAYTQELKFCQQHPIAKPTTQFQFSKAVVIPQLRTPTSSYLDPDKNKQEFHSSESATVLGKSGAAASSMPNANDACQISDTNINKVETPPILSSETSLERLKIADKEPVLSHNKSATLFQDVNCGDATNALQVHNNVVSRQKRTGQPALEEQALQLSEIELLDAKLTQLKLGLR</sequence>
<dbReference type="Gramene" id="Psat01G0421800-T1">
    <property type="protein sequence ID" value="KAI5446292.1"/>
    <property type="gene ID" value="KIW84_014218"/>
</dbReference>
<keyword evidence="2" id="KW-1185">Reference proteome</keyword>
<reference evidence="1 2" key="1">
    <citation type="journal article" date="2022" name="Nat. Genet.">
        <title>Improved pea reference genome and pan-genome highlight genomic features and evolutionary characteristics.</title>
        <authorList>
            <person name="Yang T."/>
            <person name="Liu R."/>
            <person name="Luo Y."/>
            <person name="Hu S."/>
            <person name="Wang D."/>
            <person name="Wang C."/>
            <person name="Pandey M.K."/>
            <person name="Ge S."/>
            <person name="Xu Q."/>
            <person name="Li N."/>
            <person name="Li G."/>
            <person name="Huang Y."/>
            <person name="Saxena R.K."/>
            <person name="Ji Y."/>
            <person name="Li M."/>
            <person name="Yan X."/>
            <person name="He Y."/>
            <person name="Liu Y."/>
            <person name="Wang X."/>
            <person name="Xiang C."/>
            <person name="Varshney R.K."/>
            <person name="Ding H."/>
            <person name="Gao S."/>
            <person name="Zong X."/>
        </authorList>
    </citation>
    <scope>NUCLEOTIDE SEQUENCE [LARGE SCALE GENOMIC DNA]</scope>
    <source>
        <strain evidence="1 2">cv. Zhongwan 6</strain>
    </source>
</reference>
<comment type="caution">
    <text evidence="1">The sequence shown here is derived from an EMBL/GenBank/DDBJ whole genome shotgun (WGS) entry which is preliminary data.</text>
</comment>
<dbReference type="EMBL" id="JAMSHJ010000001">
    <property type="protein sequence ID" value="KAI5446292.1"/>
    <property type="molecule type" value="Genomic_DNA"/>
</dbReference>
<evidence type="ECO:0000313" key="2">
    <source>
        <dbReference type="Proteomes" id="UP001058974"/>
    </source>
</evidence>
<dbReference type="Proteomes" id="UP001058974">
    <property type="component" value="Chromosome 1"/>
</dbReference>
<evidence type="ECO:0000313" key="1">
    <source>
        <dbReference type="EMBL" id="KAI5446292.1"/>
    </source>
</evidence>